<protein>
    <submittedName>
        <fullName evidence="8">RagB/SusD family nutrient uptake outer membrane protein</fullName>
    </submittedName>
</protein>
<evidence type="ECO:0000256" key="2">
    <source>
        <dbReference type="ARBA" id="ARBA00006275"/>
    </source>
</evidence>
<dbReference type="AlphaFoldDB" id="A0A414LE61"/>
<feature type="domain" description="SusD-like N-terminal" evidence="7">
    <location>
        <begin position="101"/>
        <end position="220"/>
    </location>
</feature>
<name>A0A414LE61_9BACE</name>
<evidence type="ECO:0000256" key="4">
    <source>
        <dbReference type="ARBA" id="ARBA00023136"/>
    </source>
</evidence>
<organism evidence="8 9">
    <name type="scientific">Bacteroides intestinalis</name>
    <dbReference type="NCBI Taxonomy" id="329854"/>
    <lineage>
        <taxon>Bacteria</taxon>
        <taxon>Pseudomonadati</taxon>
        <taxon>Bacteroidota</taxon>
        <taxon>Bacteroidia</taxon>
        <taxon>Bacteroidales</taxon>
        <taxon>Bacteroidaceae</taxon>
        <taxon>Bacteroides</taxon>
    </lineage>
</organism>
<evidence type="ECO:0000313" key="9">
    <source>
        <dbReference type="Proteomes" id="UP000285650"/>
    </source>
</evidence>
<accession>A0A414LE61</accession>
<dbReference type="Pfam" id="PF14322">
    <property type="entry name" value="SusD-like_3"/>
    <property type="match status" value="1"/>
</dbReference>
<proteinExistence type="inferred from homology"/>
<comment type="subcellular location">
    <subcellularLocation>
        <location evidence="1">Cell outer membrane</location>
    </subcellularLocation>
</comment>
<dbReference type="GO" id="GO:0009279">
    <property type="term" value="C:cell outer membrane"/>
    <property type="evidence" value="ECO:0007669"/>
    <property type="project" value="UniProtKB-SubCell"/>
</dbReference>
<comment type="caution">
    <text evidence="8">The sequence shown here is derived from an EMBL/GenBank/DDBJ whole genome shotgun (WGS) entry which is preliminary data.</text>
</comment>
<dbReference type="RefSeq" id="WP_118221470.1">
    <property type="nucleotide sequence ID" value="NZ_JADNIJ010000002.1"/>
</dbReference>
<evidence type="ECO:0000259" key="6">
    <source>
        <dbReference type="Pfam" id="PF07980"/>
    </source>
</evidence>
<reference evidence="8 9" key="1">
    <citation type="submission" date="2018-08" db="EMBL/GenBank/DDBJ databases">
        <title>A genome reference for cultivated species of the human gut microbiota.</title>
        <authorList>
            <person name="Zou Y."/>
            <person name="Xue W."/>
            <person name="Luo G."/>
        </authorList>
    </citation>
    <scope>NUCLEOTIDE SEQUENCE [LARGE SCALE GENOMIC DNA]</scope>
    <source>
        <strain evidence="8 9">AM27-17</strain>
    </source>
</reference>
<sequence length="652" mass="73249">MKRNILLSIALGGMLLTGCNDDFLTPKTLSIFTTDNVLVNEEGFDAALTSCSSLVRDEYYDHMAPILAELVFSDVAVMGSEGANIPVDLKKDVQPTGDLDKDIKIRTNWDNWWKIISRVNYIIDGAQTVNMTEEKRRTILGECYFYRSYAYYRLALQFGDVPLVLEATKSPRLDFYSFTSESILKCMKEELSQYVEYIPETADYGTPNRAAGYHLLTKLCLATSDFDGAIAAADKIINDGKHRLMTSRFGALASCKTVGDNEFKSAVDKGYRTLAIGANTPLDVIFDLHYHANKSIPANTEAIFTVVDRGPTDGSDAQLDGAKSQIATMRNYLPKWGDSGKIRTPDGANGMTDNLNKNKEVIVDGVSYYTIDNDGNGSQYRQIGRGIGSLRASNLYNYDLWTEDAGNIGESDLRHKQPNWWVMTDLVYNNTGSGSWYGKNVQPGSLSNPKDSIRIYYPFPNKFIVPETRSGQQSGKHSDWYVFRLAETYLLRAEAYWWKGDIGNATKDVNTVRARANAAPLESVGIDEILDERARELHGEEPRKTELARIAQIFVATGKTYDGKTYNKANFSTDNFFYDRVIKKNNFYKYNLPNKGADGGDGDKYTICAYHIYWPIPYETVEANRLGHINQTPGYHGSDTNITPKKWPDDYK</sequence>
<dbReference type="PROSITE" id="PS51257">
    <property type="entry name" value="PROKAR_LIPOPROTEIN"/>
    <property type="match status" value="1"/>
</dbReference>
<keyword evidence="5" id="KW-0998">Cell outer membrane</keyword>
<evidence type="ECO:0000256" key="3">
    <source>
        <dbReference type="ARBA" id="ARBA00022729"/>
    </source>
</evidence>
<evidence type="ECO:0000259" key="7">
    <source>
        <dbReference type="Pfam" id="PF14322"/>
    </source>
</evidence>
<evidence type="ECO:0000256" key="1">
    <source>
        <dbReference type="ARBA" id="ARBA00004442"/>
    </source>
</evidence>
<feature type="domain" description="RagB/SusD" evidence="6">
    <location>
        <begin position="403"/>
        <end position="635"/>
    </location>
</feature>
<comment type="similarity">
    <text evidence="2">Belongs to the SusD family.</text>
</comment>
<dbReference type="EMBL" id="QSKV01000004">
    <property type="protein sequence ID" value="RHE92930.1"/>
    <property type="molecule type" value="Genomic_DNA"/>
</dbReference>
<dbReference type="SUPFAM" id="SSF48452">
    <property type="entry name" value="TPR-like"/>
    <property type="match status" value="1"/>
</dbReference>
<dbReference type="InterPro" id="IPR033985">
    <property type="entry name" value="SusD-like_N"/>
</dbReference>
<dbReference type="Proteomes" id="UP000285650">
    <property type="component" value="Unassembled WGS sequence"/>
</dbReference>
<dbReference type="InterPro" id="IPR011990">
    <property type="entry name" value="TPR-like_helical_dom_sf"/>
</dbReference>
<keyword evidence="3" id="KW-0732">Signal</keyword>
<dbReference type="InterPro" id="IPR012944">
    <property type="entry name" value="SusD_RagB_dom"/>
</dbReference>
<evidence type="ECO:0000256" key="5">
    <source>
        <dbReference type="ARBA" id="ARBA00023237"/>
    </source>
</evidence>
<keyword evidence="4" id="KW-0472">Membrane</keyword>
<gene>
    <name evidence="8" type="ORF">DW712_07305</name>
</gene>
<evidence type="ECO:0000313" key="8">
    <source>
        <dbReference type="EMBL" id="RHE92930.1"/>
    </source>
</evidence>
<dbReference type="Gene3D" id="1.25.40.390">
    <property type="match status" value="1"/>
</dbReference>
<dbReference type="Pfam" id="PF07980">
    <property type="entry name" value="SusD_RagB"/>
    <property type="match status" value="1"/>
</dbReference>